<evidence type="ECO:0000313" key="1">
    <source>
        <dbReference type="EMBL" id="QNF34094.1"/>
    </source>
</evidence>
<sequence>MFKDFVKEDAVLWEEFKGGNYNSFTVIYQNYIQVLYSYGLQVIKDPELVEDCIQDLFIYIWDNKNTLGKTENIKFYLFKALRRRIVVKLKLKDREELNDDFTHHTSHVQMSYEQTLMALNFGLLW</sequence>
<dbReference type="Proteomes" id="UP000515237">
    <property type="component" value="Chromosome"/>
</dbReference>
<reference evidence="1 2" key="1">
    <citation type="journal article" date="2018" name="Int. J. Syst. Evol. Microbiol.">
        <title>Adhaeribacter swui sp. nov., isolated from wet mud.</title>
        <authorList>
            <person name="Kim D.U."/>
            <person name="Kim K.W."/>
            <person name="Kang M.S."/>
            <person name="Kim J.Y."/>
            <person name="Jang J.H."/>
            <person name="Kim M.K."/>
        </authorList>
    </citation>
    <scope>NUCLEOTIDE SEQUENCE [LARGE SCALE GENOMIC DNA]</scope>
    <source>
        <strain evidence="1 2">KCTC 52873</strain>
    </source>
</reference>
<keyword evidence="2" id="KW-1185">Reference proteome</keyword>
<dbReference type="RefSeq" id="WP_185270575.1">
    <property type="nucleotide sequence ID" value="NZ_CP055156.1"/>
</dbReference>
<dbReference type="SUPFAM" id="SSF88946">
    <property type="entry name" value="Sigma2 domain of RNA polymerase sigma factors"/>
    <property type="match status" value="1"/>
</dbReference>
<protein>
    <submittedName>
        <fullName evidence="1">Uncharacterized protein</fullName>
    </submittedName>
</protein>
<dbReference type="GO" id="GO:0003700">
    <property type="term" value="F:DNA-binding transcription factor activity"/>
    <property type="evidence" value="ECO:0007669"/>
    <property type="project" value="InterPro"/>
</dbReference>
<organism evidence="1 2">
    <name type="scientific">Adhaeribacter swui</name>
    <dbReference type="NCBI Taxonomy" id="2086471"/>
    <lineage>
        <taxon>Bacteria</taxon>
        <taxon>Pseudomonadati</taxon>
        <taxon>Bacteroidota</taxon>
        <taxon>Cytophagia</taxon>
        <taxon>Cytophagales</taxon>
        <taxon>Hymenobacteraceae</taxon>
        <taxon>Adhaeribacter</taxon>
    </lineage>
</organism>
<dbReference type="GO" id="GO:0006352">
    <property type="term" value="P:DNA-templated transcription initiation"/>
    <property type="evidence" value="ECO:0007669"/>
    <property type="project" value="InterPro"/>
</dbReference>
<dbReference type="InterPro" id="IPR013325">
    <property type="entry name" value="RNA_pol_sigma_r2"/>
</dbReference>
<name>A0A7G7GAB0_9BACT</name>
<dbReference type="Gene3D" id="1.10.1740.10">
    <property type="match status" value="1"/>
</dbReference>
<proteinExistence type="predicted"/>
<dbReference type="AlphaFoldDB" id="A0A7G7GAB0"/>
<evidence type="ECO:0000313" key="2">
    <source>
        <dbReference type="Proteomes" id="UP000515237"/>
    </source>
</evidence>
<dbReference type="KEGG" id="aswu:HUW51_15695"/>
<accession>A0A7G7GAB0</accession>
<dbReference type="EMBL" id="CP055156">
    <property type="protein sequence ID" value="QNF34094.1"/>
    <property type="molecule type" value="Genomic_DNA"/>
</dbReference>
<gene>
    <name evidence="1" type="ORF">HUW51_15695</name>
</gene>